<evidence type="ECO:0000313" key="1">
    <source>
        <dbReference type="EMBL" id="MCM2369803.1"/>
    </source>
</evidence>
<dbReference type="InterPro" id="IPR017853">
    <property type="entry name" value="GH"/>
</dbReference>
<name>A0ABT0U001_9BACT</name>
<dbReference type="InterPro" id="IPR029455">
    <property type="entry name" value="GHL15"/>
</dbReference>
<dbReference type="EMBL" id="JAMQBK010000013">
    <property type="protein sequence ID" value="MCM2369803.1"/>
    <property type="molecule type" value="Genomic_DNA"/>
</dbReference>
<gene>
    <name evidence="1" type="ORF">NB063_04125</name>
</gene>
<evidence type="ECO:0000313" key="2">
    <source>
        <dbReference type="Proteomes" id="UP001202961"/>
    </source>
</evidence>
<comment type="caution">
    <text evidence="1">The sequence shown here is derived from an EMBL/GenBank/DDBJ whole genome shotgun (WGS) entry which is preliminary data.</text>
</comment>
<reference evidence="1 2" key="1">
    <citation type="journal article" date="2022" name="Syst. Appl. Microbiol.">
        <title>Rhodopirellula aestuarii sp. nov., a novel member of the genus Rhodopirellula isolated from brackish sediments collected in the Tagus River estuary, Portugal.</title>
        <authorList>
            <person name="Vitorino I.R."/>
            <person name="Klimek D."/>
            <person name="Calusinska M."/>
            <person name="Lobo-da-Cunha A."/>
            <person name="Vasconcelos V."/>
            <person name="Lage O.M."/>
        </authorList>
    </citation>
    <scope>NUCLEOTIDE SEQUENCE [LARGE SCALE GENOMIC DNA]</scope>
    <source>
        <strain evidence="1 2">ICT_H3.1</strain>
    </source>
</reference>
<dbReference type="GO" id="GO:0016787">
    <property type="term" value="F:hydrolase activity"/>
    <property type="evidence" value="ECO:0007669"/>
    <property type="project" value="UniProtKB-KW"/>
</dbReference>
<keyword evidence="2" id="KW-1185">Reference proteome</keyword>
<sequence length="328" mass="36792">MTDREIDFAASHSAFICLEKSHGVRPHGSTEAGIADSARRIVSRNPDAKVLFYFNAFINWPGYDSFDTYRDEWTLRKPNGEIVTHQSGTPRPDPSNAEFRQWWSDVVVTANQSAPLGGVFVDALPQALSPSLAIAVGNEKAREIVNGLREMIAMTKRKLGPDRIVLVNGLRSTSYREILDWEGVDGVMIEHFDAFHSTAPEDLKADLDSIAIAAAKGKFVVLKAWPGFNWLDKDMMRRPHAELVQLARERITFPLACFLVGAQSGSHFCYSWGYTNTDGMLDAYPELDRELGPPQGPAMWRGLTAIRKFEHASVWVDLSNKKARIDWR</sequence>
<proteinExistence type="predicted"/>
<dbReference type="SUPFAM" id="SSF51445">
    <property type="entry name" value="(Trans)glycosidases"/>
    <property type="match status" value="1"/>
</dbReference>
<keyword evidence="1" id="KW-0378">Hydrolase</keyword>
<dbReference type="Pfam" id="PF14885">
    <property type="entry name" value="GHL15"/>
    <property type="match status" value="1"/>
</dbReference>
<protein>
    <submittedName>
        <fullName evidence="1">Glycoside hydrolase family 15 protein</fullName>
    </submittedName>
</protein>
<dbReference type="Proteomes" id="UP001202961">
    <property type="component" value="Unassembled WGS sequence"/>
</dbReference>
<organism evidence="1 2">
    <name type="scientific">Aporhodopirellula aestuarii</name>
    <dbReference type="NCBI Taxonomy" id="2950107"/>
    <lineage>
        <taxon>Bacteria</taxon>
        <taxon>Pseudomonadati</taxon>
        <taxon>Planctomycetota</taxon>
        <taxon>Planctomycetia</taxon>
        <taxon>Pirellulales</taxon>
        <taxon>Pirellulaceae</taxon>
        <taxon>Aporhodopirellula</taxon>
    </lineage>
</organism>
<accession>A0ABT0U001</accession>
<dbReference type="RefSeq" id="WP_250927473.1">
    <property type="nucleotide sequence ID" value="NZ_JAMQBK010000013.1"/>
</dbReference>